<keyword evidence="2" id="KW-1185">Reference proteome</keyword>
<gene>
    <name evidence="1" type="ORF">MRB53_012283</name>
</gene>
<dbReference type="Proteomes" id="UP001234297">
    <property type="component" value="Chromosome 3"/>
</dbReference>
<organism evidence="1 2">
    <name type="scientific">Persea americana</name>
    <name type="common">Avocado</name>
    <dbReference type="NCBI Taxonomy" id="3435"/>
    <lineage>
        <taxon>Eukaryota</taxon>
        <taxon>Viridiplantae</taxon>
        <taxon>Streptophyta</taxon>
        <taxon>Embryophyta</taxon>
        <taxon>Tracheophyta</taxon>
        <taxon>Spermatophyta</taxon>
        <taxon>Magnoliopsida</taxon>
        <taxon>Magnoliidae</taxon>
        <taxon>Laurales</taxon>
        <taxon>Lauraceae</taxon>
        <taxon>Persea</taxon>
    </lineage>
</organism>
<dbReference type="EMBL" id="CM056811">
    <property type="protein sequence ID" value="KAJ8638016.1"/>
    <property type="molecule type" value="Genomic_DNA"/>
</dbReference>
<name>A0ACC2LY68_PERAE</name>
<comment type="caution">
    <text evidence="1">The sequence shown here is derived from an EMBL/GenBank/DDBJ whole genome shotgun (WGS) entry which is preliminary data.</text>
</comment>
<protein>
    <submittedName>
        <fullName evidence="1">Uncharacterized protein</fullName>
    </submittedName>
</protein>
<evidence type="ECO:0000313" key="2">
    <source>
        <dbReference type="Proteomes" id="UP001234297"/>
    </source>
</evidence>
<evidence type="ECO:0000313" key="1">
    <source>
        <dbReference type="EMBL" id="KAJ8638016.1"/>
    </source>
</evidence>
<accession>A0ACC2LY68</accession>
<sequence>MLLRFLSSQSPPISCFHREQSFLLFWPCAYNHRTRRSRSSSLNAVDKESQFEIDREKAREALQKLDEQLETLSQKQITPKKRLPSSLPPLVPKFERDMMSNLRTREEMPEISGSYFAYSAVALLLLTFFNNIVFSVFIKPAVDGKDPAPATIIRGPPLNKAVVQQAPPLGNLR</sequence>
<proteinExistence type="predicted"/>
<reference evidence="1 2" key="1">
    <citation type="journal article" date="2022" name="Hortic Res">
        <title>A haplotype resolved chromosomal level avocado genome allows analysis of novel avocado genes.</title>
        <authorList>
            <person name="Nath O."/>
            <person name="Fletcher S.J."/>
            <person name="Hayward A."/>
            <person name="Shaw L.M."/>
            <person name="Masouleh A.K."/>
            <person name="Furtado A."/>
            <person name="Henry R.J."/>
            <person name="Mitter N."/>
        </authorList>
    </citation>
    <scope>NUCLEOTIDE SEQUENCE [LARGE SCALE GENOMIC DNA]</scope>
    <source>
        <strain evidence="2">cv. Hass</strain>
    </source>
</reference>